<reference evidence="1" key="2">
    <citation type="submission" date="2016-06" db="EMBL/GenBank/DDBJ databases">
        <title>The genome of a short-lived fish provides insights into sex chromosome evolution and the genetic control of aging.</title>
        <authorList>
            <person name="Reichwald K."/>
            <person name="Felder M."/>
            <person name="Petzold A."/>
            <person name="Koch P."/>
            <person name="Groth M."/>
            <person name="Platzer M."/>
        </authorList>
    </citation>
    <scope>NUCLEOTIDE SEQUENCE</scope>
    <source>
        <tissue evidence="1">Brain</tissue>
    </source>
</reference>
<accession>A0A1A8C459</accession>
<feature type="non-terminal residue" evidence="1">
    <location>
        <position position="66"/>
    </location>
</feature>
<dbReference type="AlphaFoldDB" id="A0A1A8C459"/>
<organism evidence="1">
    <name type="scientific">Nothobranchius kadleci</name>
    <name type="common">African annual killifish</name>
    <dbReference type="NCBI Taxonomy" id="1051664"/>
    <lineage>
        <taxon>Eukaryota</taxon>
        <taxon>Metazoa</taxon>
        <taxon>Chordata</taxon>
        <taxon>Craniata</taxon>
        <taxon>Vertebrata</taxon>
        <taxon>Euteleostomi</taxon>
        <taxon>Actinopterygii</taxon>
        <taxon>Neopterygii</taxon>
        <taxon>Teleostei</taxon>
        <taxon>Neoteleostei</taxon>
        <taxon>Acanthomorphata</taxon>
        <taxon>Ovalentaria</taxon>
        <taxon>Atherinomorphae</taxon>
        <taxon>Cyprinodontiformes</taxon>
        <taxon>Nothobranchiidae</taxon>
        <taxon>Nothobranchius</taxon>
    </lineage>
</organism>
<dbReference type="EMBL" id="HADZ01010761">
    <property type="protein sequence ID" value="SBP74702.1"/>
    <property type="molecule type" value="Transcribed_RNA"/>
</dbReference>
<reference evidence="1" key="1">
    <citation type="submission" date="2016-05" db="EMBL/GenBank/DDBJ databases">
        <authorList>
            <person name="Lavstsen T."/>
            <person name="Jespersen J.S."/>
        </authorList>
    </citation>
    <scope>NUCLEOTIDE SEQUENCE</scope>
    <source>
        <tissue evidence="1">Brain</tissue>
    </source>
</reference>
<proteinExistence type="predicted"/>
<protein>
    <submittedName>
        <fullName evidence="1">Uncharacterized protein</fullName>
    </submittedName>
</protein>
<gene>
    <name evidence="1" type="primary">Nfu_g_1_014740</name>
</gene>
<sequence>LFVLYFLVELADFMLPGRTAALCWFFQVTVTVQTVTWSSYVLKQLQYFKMVDDHGGSTTVYIYKNV</sequence>
<name>A0A1A8C459_NOTKA</name>
<feature type="non-terminal residue" evidence="1">
    <location>
        <position position="1"/>
    </location>
</feature>
<evidence type="ECO:0000313" key="1">
    <source>
        <dbReference type="EMBL" id="SBP74702.1"/>
    </source>
</evidence>